<evidence type="ECO:0000313" key="5">
    <source>
        <dbReference type="Proteomes" id="UP000054408"/>
    </source>
</evidence>
<evidence type="ECO:0000256" key="1">
    <source>
        <dbReference type="ARBA" id="ARBA00022614"/>
    </source>
</evidence>
<gene>
    <name evidence="4" type="ORF">AMSG_03375</name>
</gene>
<reference evidence="4 5" key="1">
    <citation type="submission" date="2010-05" db="EMBL/GenBank/DDBJ databases">
        <title>The Genome Sequence of Thecamonas trahens ATCC 50062.</title>
        <authorList>
            <consortium name="The Broad Institute Genome Sequencing Platform"/>
            <person name="Russ C."/>
            <person name="Cuomo C."/>
            <person name="Shea T."/>
            <person name="Young S.K."/>
            <person name="Zeng Q."/>
            <person name="Koehrsen M."/>
            <person name="Haas B."/>
            <person name="Borodovsky M."/>
            <person name="Guigo R."/>
            <person name="Alvarado L."/>
            <person name="Berlin A."/>
            <person name="Bochicchio J."/>
            <person name="Borenstein D."/>
            <person name="Chapman S."/>
            <person name="Chen Z."/>
            <person name="Freedman E."/>
            <person name="Gellesch M."/>
            <person name="Goldberg J."/>
            <person name="Griggs A."/>
            <person name="Gujja S."/>
            <person name="Heilman E."/>
            <person name="Heiman D."/>
            <person name="Hepburn T."/>
            <person name="Howarth C."/>
            <person name="Jen D."/>
            <person name="Larson L."/>
            <person name="Mehta T."/>
            <person name="Park D."/>
            <person name="Pearson M."/>
            <person name="Roberts A."/>
            <person name="Saif S."/>
            <person name="Shenoy N."/>
            <person name="Sisk P."/>
            <person name="Stolte C."/>
            <person name="Sykes S."/>
            <person name="Thomson T."/>
            <person name="Walk T."/>
            <person name="White J."/>
            <person name="Yandava C."/>
            <person name="Burger G."/>
            <person name="Gray M.W."/>
            <person name="Holland P.W.H."/>
            <person name="King N."/>
            <person name="Lang F.B.F."/>
            <person name="Roger A.J."/>
            <person name="Ruiz-Trillo I."/>
            <person name="Lander E."/>
            <person name="Nusbaum C."/>
        </authorList>
    </citation>
    <scope>NUCLEOTIDE SEQUENCE [LARGE SCALE GENOMIC DNA]</scope>
    <source>
        <strain evidence="4 5">ATCC 50062</strain>
    </source>
</reference>
<dbReference type="RefSeq" id="XP_013760214.1">
    <property type="nucleotide sequence ID" value="XM_013904760.1"/>
</dbReference>
<dbReference type="SUPFAM" id="SSF52058">
    <property type="entry name" value="L domain-like"/>
    <property type="match status" value="1"/>
</dbReference>
<proteinExistence type="predicted"/>
<dbReference type="eggNOG" id="KOG0619">
    <property type="taxonomic scope" value="Eukaryota"/>
</dbReference>
<keyword evidence="1" id="KW-0433">Leucine-rich repeat</keyword>
<dbReference type="OMA" id="VAYHEHE"/>
<dbReference type="EMBL" id="GL349444">
    <property type="protein sequence ID" value="KNC46942.1"/>
    <property type="molecule type" value="Genomic_DNA"/>
</dbReference>
<keyword evidence="2" id="KW-0677">Repeat</keyword>
<dbReference type="GO" id="GO:0005737">
    <property type="term" value="C:cytoplasm"/>
    <property type="evidence" value="ECO:0007669"/>
    <property type="project" value="TreeGrafter"/>
</dbReference>
<dbReference type="PANTHER" id="PTHR48051:SF1">
    <property type="entry name" value="RAS SUPPRESSOR PROTEIN 1"/>
    <property type="match status" value="1"/>
</dbReference>
<dbReference type="Gene3D" id="3.80.10.10">
    <property type="entry name" value="Ribonuclease Inhibitor"/>
    <property type="match status" value="2"/>
</dbReference>
<keyword evidence="5" id="KW-1185">Reference proteome</keyword>
<dbReference type="AlphaFoldDB" id="A0A0L0D3N3"/>
<dbReference type="GeneID" id="25562984"/>
<dbReference type="SMART" id="SM00369">
    <property type="entry name" value="LRR_TYP"/>
    <property type="match status" value="5"/>
</dbReference>
<evidence type="ECO:0000256" key="3">
    <source>
        <dbReference type="SAM" id="MobiDB-lite"/>
    </source>
</evidence>
<feature type="compositionally biased region" description="Basic and acidic residues" evidence="3">
    <location>
        <begin position="426"/>
        <end position="459"/>
    </location>
</feature>
<feature type="compositionally biased region" description="Basic and acidic residues" evidence="3">
    <location>
        <begin position="557"/>
        <end position="567"/>
    </location>
</feature>
<dbReference type="STRING" id="461836.A0A0L0D3N3"/>
<organism evidence="4 5">
    <name type="scientific">Thecamonas trahens ATCC 50062</name>
    <dbReference type="NCBI Taxonomy" id="461836"/>
    <lineage>
        <taxon>Eukaryota</taxon>
        <taxon>Apusozoa</taxon>
        <taxon>Apusomonadida</taxon>
        <taxon>Apusomonadidae</taxon>
        <taxon>Thecamonas</taxon>
    </lineage>
</organism>
<feature type="region of interest" description="Disordered" evidence="3">
    <location>
        <begin position="403"/>
        <end position="581"/>
    </location>
</feature>
<feature type="region of interest" description="Disordered" evidence="3">
    <location>
        <begin position="340"/>
        <end position="363"/>
    </location>
</feature>
<dbReference type="InterPro" id="IPR001611">
    <property type="entry name" value="Leu-rich_rpt"/>
</dbReference>
<dbReference type="InterPro" id="IPR050216">
    <property type="entry name" value="LRR_domain-containing"/>
</dbReference>
<sequence>MGGAKSKLEGEDKALVKNEPTSLSLSKRGYVSVPKEVVKTTSLTSLDLSSNAIAKLKPDLSPLVKLRVLDIQRNSLEDLPAAIAKLTALTDLNLAFNPVREIPQVVSKLPALADLKIGFNGVGKSNAAALIRAQGKKGKALFIVKPALFDPAKSSLPKSLTSLSLPGLGLRTLPDSLANCSRLVVLNVGANSFATVPACVSKLASLTSFSVAKNKIEDLPDALGTLPLTKLKLDSNPLTSLPEDIRSAPADIVCIYLRKRSGLPDPAASKAPSDEPAANVAGADEAGPQAMANGDDAGGVGSAPVRGAGTIEAGSDEADGEDVDALVDRVEEILDADAAAAANNDNEHDDYWALDGGAGEAEGLGEAEAEAEAEEAGEGEAWEFADEDGDESELAEVAAASFASAASGQADDDGESESSFNWAEVASKEEKSGTAEGERAVTPDADTTRELVAYHEHEPTPPPRQQSSSSGVEVSEASRRESAALYALREQPSFVHEARSRDALDDGRKRPTGLFPPRRRLVDEPLPSLALERSFGGGALTSGSPTRPPMRLSPAPERIRIPGEHVLIRTSPSRDPYAPRR</sequence>
<dbReference type="SMART" id="SM00364">
    <property type="entry name" value="LRR_BAC"/>
    <property type="match status" value="4"/>
</dbReference>
<dbReference type="Pfam" id="PF13855">
    <property type="entry name" value="LRR_8"/>
    <property type="match status" value="1"/>
</dbReference>
<name>A0A0L0D3N3_THETB</name>
<feature type="compositionally biased region" description="Basic and acidic residues" evidence="3">
    <location>
        <begin position="496"/>
        <end position="509"/>
    </location>
</feature>
<dbReference type="InterPro" id="IPR003591">
    <property type="entry name" value="Leu-rich_rpt_typical-subtyp"/>
</dbReference>
<accession>A0A0L0D3N3</accession>
<feature type="region of interest" description="Disordered" evidence="3">
    <location>
        <begin position="286"/>
        <end position="321"/>
    </location>
</feature>
<dbReference type="Proteomes" id="UP000054408">
    <property type="component" value="Unassembled WGS sequence"/>
</dbReference>
<protein>
    <submittedName>
        <fullName evidence="4">Small GTP-binding protein</fullName>
    </submittedName>
</protein>
<feature type="non-terminal residue" evidence="4">
    <location>
        <position position="1"/>
    </location>
</feature>
<feature type="compositionally biased region" description="Low complexity" evidence="3">
    <location>
        <begin position="465"/>
        <end position="475"/>
    </location>
</feature>
<dbReference type="OrthoDB" id="676979at2759"/>
<evidence type="ECO:0000256" key="2">
    <source>
        <dbReference type="ARBA" id="ARBA00022737"/>
    </source>
</evidence>
<dbReference type="PROSITE" id="PS51450">
    <property type="entry name" value="LRR"/>
    <property type="match status" value="1"/>
</dbReference>
<dbReference type="InterPro" id="IPR032675">
    <property type="entry name" value="LRR_dom_sf"/>
</dbReference>
<evidence type="ECO:0000313" key="4">
    <source>
        <dbReference type="EMBL" id="KNC46942.1"/>
    </source>
</evidence>
<dbReference type="PANTHER" id="PTHR48051">
    <property type="match status" value="1"/>
</dbReference>